<evidence type="ECO:0000256" key="1">
    <source>
        <dbReference type="SAM" id="Phobius"/>
    </source>
</evidence>
<proteinExistence type="predicted"/>
<reference evidence="3 4" key="1">
    <citation type="submission" date="2017-08" db="EMBL/GenBank/DDBJ databases">
        <authorList>
            <person name="de Groot N.N."/>
        </authorList>
    </citation>
    <scope>NUCLEOTIDE SEQUENCE [LARGE SCALE GENOMIC DNA]</scope>
    <source>
        <strain evidence="3 4">JC228</strain>
    </source>
</reference>
<dbReference type="SUPFAM" id="SSF141371">
    <property type="entry name" value="PilZ domain-like"/>
    <property type="match status" value="1"/>
</dbReference>
<keyword evidence="1" id="KW-0472">Membrane</keyword>
<keyword evidence="4" id="KW-1185">Reference proteome</keyword>
<protein>
    <submittedName>
        <fullName evidence="3">PilZ domain-containing protein</fullName>
    </submittedName>
</protein>
<organism evidence="3 4">
    <name type="scientific">Bacillus oleivorans</name>
    <dbReference type="NCBI Taxonomy" id="1448271"/>
    <lineage>
        <taxon>Bacteria</taxon>
        <taxon>Bacillati</taxon>
        <taxon>Bacillota</taxon>
        <taxon>Bacilli</taxon>
        <taxon>Bacillales</taxon>
        <taxon>Bacillaceae</taxon>
        <taxon>Bacillus</taxon>
    </lineage>
</organism>
<dbReference type="EMBL" id="OAOP01000001">
    <property type="protein sequence ID" value="SNX67131.1"/>
    <property type="molecule type" value="Genomic_DNA"/>
</dbReference>
<name>A0A285CHR1_9BACI</name>
<dbReference type="AlphaFoldDB" id="A0A285CHR1"/>
<dbReference type="Pfam" id="PF07238">
    <property type="entry name" value="PilZ"/>
    <property type="match status" value="1"/>
</dbReference>
<dbReference type="OrthoDB" id="2354159at2"/>
<sequence length="177" mass="20501">MLYALILETSVITAMVVYYFLNKKTNRERQKEIISSKSNLDSSTPHVSEMEQINRRKYHRVKVENIGCMIQFIDFGTNKLKPLVNKMVEANIEDISVGGMRITTCIDLPVQNQVISEITFVIKNQEFILQCEFVRKEAKFESNLIHYGIRFPGVSKNDENRLGRIINELELSKKIIS</sequence>
<gene>
    <name evidence="3" type="ORF">SAMN05877753_101447</name>
</gene>
<feature type="transmembrane region" description="Helical" evidence="1">
    <location>
        <begin position="6"/>
        <end position="21"/>
    </location>
</feature>
<keyword evidence="1" id="KW-1133">Transmembrane helix</keyword>
<keyword evidence="1" id="KW-0812">Transmembrane</keyword>
<feature type="domain" description="PilZ" evidence="2">
    <location>
        <begin position="54"/>
        <end position="167"/>
    </location>
</feature>
<evidence type="ECO:0000313" key="3">
    <source>
        <dbReference type="EMBL" id="SNX67131.1"/>
    </source>
</evidence>
<dbReference type="Gene3D" id="2.40.10.220">
    <property type="entry name" value="predicted glycosyltransferase like domains"/>
    <property type="match status" value="1"/>
</dbReference>
<evidence type="ECO:0000313" key="4">
    <source>
        <dbReference type="Proteomes" id="UP000219546"/>
    </source>
</evidence>
<dbReference type="InterPro" id="IPR009875">
    <property type="entry name" value="PilZ_domain"/>
</dbReference>
<accession>A0A285CHR1</accession>
<dbReference type="GO" id="GO:0035438">
    <property type="term" value="F:cyclic-di-GMP binding"/>
    <property type="evidence" value="ECO:0007669"/>
    <property type="project" value="InterPro"/>
</dbReference>
<dbReference type="RefSeq" id="WP_097156956.1">
    <property type="nucleotide sequence ID" value="NZ_JBEPMQ010000003.1"/>
</dbReference>
<dbReference type="Proteomes" id="UP000219546">
    <property type="component" value="Unassembled WGS sequence"/>
</dbReference>
<evidence type="ECO:0000259" key="2">
    <source>
        <dbReference type="Pfam" id="PF07238"/>
    </source>
</evidence>